<gene>
    <name evidence="1" type="ORF">TM35_000221850</name>
</gene>
<comment type="caution">
    <text evidence="1">The sequence shown here is derived from an EMBL/GenBank/DDBJ whole genome shotgun (WGS) entry which is preliminary data.</text>
</comment>
<name>A0A1X0NRP7_9TRYP</name>
<evidence type="ECO:0000313" key="2">
    <source>
        <dbReference type="Proteomes" id="UP000192257"/>
    </source>
</evidence>
<proteinExistence type="predicted"/>
<accession>A0A1X0NRP7</accession>
<keyword evidence="2" id="KW-1185">Reference proteome</keyword>
<evidence type="ECO:0000313" key="1">
    <source>
        <dbReference type="EMBL" id="ORC87386.1"/>
    </source>
</evidence>
<dbReference type="Proteomes" id="UP000192257">
    <property type="component" value="Unassembled WGS sequence"/>
</dbReference>
<dbReference type="EMBL" id="NBCO01000022">
    <property type="protein sequence ID" value="ORC87386.1"/>
    <property type="molecule type" value="Genomic_DNA"/>
</dbReference>
<dbReference type="VEuPathDB" id="TriTrypDB:TM35_000221850"/>
<dbReference type="AlphaFoldDB" id="A0A1X0NRP7"/>
<dbReference type="GeneID" id="39987012"/>
<dbReference type="RefSeq" id="XP_028881452.1">
    <property type="nucleotide sequence ID" value="XM_029027232.1"/>
</dbReference>
<organism evidence="1 2">
    <name type="scientific">Trypanosoma theileri</name>
    <dbReference type="NCBI Taxonomy" id="67003"/>
    <lineage>
        <taxon>Eukaryota</taxon>
        <taxon>Discoba</taxon>
        <taxon>Euglenozoa</taxon>
        <taxon>Kinetoplastea</taxon>
        <taxon>Metakinetoplastina</taxon>
        <taxon>Trypanosomatida</taxon>
        <taxon>Trypanosomatidae</taxon>
        <taxon>Trypanosoma</taxon>
    </lineage>
</organism>
<reference evidence="1 2" key="1">
    <citation type="submission" date="2017-03" db="EMBL/GenBank/DDBJ databases">
        <title>An alternative strategy for trypanosome survival in the mammalian bloodstream revealed through genome and transcriptome analysis of the ubiquitous bovine parasite Trypanosoma (Megatrypanum) theileri.</title>
        <authorList>
            <person name="Kelly S."/>
            <person name="Ivens A."/>
            <person name="Mott A."/>
            <person name="O'Neill E."/>
            <person name="Emms D."/>
            <person name="Macleod O."/>
            <person name="Voorheis P."/>
            <person name="Matthews J."/>
            <person name="Matthews K."/>
            <person name="Carrington M."/>
        </authorList>
    </citation>
    <scope>NUCLEOTIDE SEQUENCE [LARGE SCALE GENOMIC DNA]</scope>
    <source>
        <strain evidence="1">Edinburgh</strain>
    </source>
</reference>
<sequence>MLCAAGAALFRKCASMVGLLVRPFGAFPRRTSGLRWPKGGGARNPRDECRLPRRPRVQARGSGRPIFLIFLAPLRGGSVSPARNFGSSGSGLDWLWVVLGRPFRSPLKRC</sequence>
<protein>
    <submittedName>
        <fullName evidence="1">Uncharacterized protein</fullName>
    </submittedName>
</protein>